<proteinExistence type="inferred from homology"/>
<dbReference type="GO" id="GO:0005634">
    <property type="term" value="C:nucleus"/>
    <property type="evidence" value="ECO:0007669"/>
    <property type="project" value="TreeGrafter"/>
</dbReference>
<dbReference type="Proteomes" id="UP000238274">
    <property type="component" value="Unassembled WGS sequence"/>
</dbReference>
<evidence type="ECO:0000256" key="6">
    <source>
        <dbReference type="SAM" id="SignalP"/>
    </source>
</evidence>
<evidence type="ECO:0000256" key="5">
    <source>
        <dbReference type="SAM" id="MobiDB-lite"/>
    </source>
</evidence>
<evidence type="ECO:0000256" key="4">
    <source>
        <dbReference type="ARBA" id="ARBA00022912"/>
    </source>
</evidence>
<dbReference type="VEuPathDB" id="FungiDB:PSTT_06772"/>
<accession>A0A2S4UFL0</accession>
<feature type="signal peptide" evidence="6">
    <location>
        <begin position="1"/>
        <end position="22"/>
    </location>
</feature>
<dbReference type="EMBL" id="PKSM01000392">
    <property type="protein sequence ID" value="POV95934.1"/>
    <property type="molecule type" value="Genomic_DNA"/>
</dbReference>
<dbReference type="PROSITE" id="PS50054">
    <property type="entry name" value="TYR_PHOSPHATASE_DUAL"/>
    <property type="match status" value="1"/>
</dbReference>
<sequence length="569" mass="63190">MELLISLLSMSLSPVHLHASSGQRFHEDPGQKMWYRSPQNCSVGSSELKHPPFSFNSDPSFIIMFPTFQSSAPAKVHRSYARRPIPSPTMSTPVSPLPHSHPSCSDMAHVNEERMQQVLPKLFIGDLTAAQTLETLQDSQIRNMVSVVKHSYPHHPGFNHLNVPVDDTERTNICEWFDSVAIWIQARLDDPNGYGVLIHCVAGVSRSTTLLAAYLMKAYRLTTDEAIGFIASKRPQVQPNDFFIHQLEMYERCNFEWNPVKHQEQRRFLMSFVADEMKDGAGTEKLILAYYPSPAPSPAENPSLTMTALKTSSVKTKLNGPSLLTGGTSLAGSTMSLTDPPVRRRLTTKSIESSTNQKSITEKKRTIVQKLGQGEVVINGRRLRCKMCRRELAARDHILFHSPGKGQQAFAPQKQDMNQFRLEQVSPERNRNNTQPKQSIENSARLSGLSNLRIALPPGHIDQQSVDDTDAGESSTENGPINQSSSLLNNLKISSPPLSTSIDCGSYFVEPLSWMGNALQDGSLHGKLICPNKHCNSKLGSFDWAGSQCSCGAWITPGFQILRSKVDEI</sequence>
<comment type="similarity">
    <text evidence="1">Belongs to the protein-tyrosine phosphatase family. Non-receptor class dual specificity subfamily.</text>
</comment>
<dbReference type="InterPro" id="IPR000340">
    <property type="entry name" value="Dual-sp_phosphatase_cat-dom"/>
</dbReference>
<evidence type="ECO:0000256" key="2">
    <source>
        <dbReference type="ARBA" id="ARBA00013064"/>
    </source>
</evidence>
<dbReference type="OrthoDB" id="2017893at2759"/>
<dbReference type="PROSITE" id="PS00383">
    <property type="entry name" value="TYR_PHOSPHATASE_1"/>
    <property type="match status" value="1"/>
</dbReference>
<keyword evidence="6" id="KW-0732">Signal</keyword>
<dbReference type="InterPro" id="IPR016130">
    <property type="entry name" value="Tyr_Pase_AS"/>
</dbReference>
<keyword evidence="4" id="KW-0904">Protein phosphatase</keyword>
<dbReference type="EC" id="3.1.3.48" evidence="2"/>
<dbReference type="Gene3D" id="3.90.190.10">
    <property type="entry name" value="Protein tyrosine phosphatase superfamily"/>
    <property type="match status" value="1"/>
</dbReference>
<reference evidence="10" key="3">
    <citation type="journal article" date="2018" name="Mol. Plant Microbe Interact.">
        <title>Genome sequence resources for the wheat stripe rust pathogen (Puccinia striiformis f. sp. tritici) and the barley stripe rust pathogen (Puccinia striiformis f. sp. hordei).</title>
        <authorList>
            <person name="Xia C."/>
            <person name="Wang M."/>
            <person name="Yin C."/>
            <person name="Cornejo O.E."/>
            <person name="Hulbert S.H."/>
            <person name="Chen X."/>
        </authorList>
    </citation>
    <scope>NUCLEOTIDE SEQUENCE [LARGE SCALE GENOMIC DNA]</scope>
    <source>
        <strain evidence="10">93TX-2</strain>
    </source>
</reference>
<dbReference type="InterPro" id="IPR029021">
    <property type="entry name" value="Prot-tyrosine_phosphatase-like"/>
</dbReference>
<gene>
    <name evidence="9" type="ORF">PSHT_15412</name>
</gene>
<reference evidence="9 10" key="1">
    <citation type="submission" date="2017-12" db="EMBL/GenBank/DDBJ databases">
        <title>Gene loss provides genomic basis for host adaptation in cereal stripe rust fungi.</title>
        <authorList>
            <person name="Xia C."/>
        </authorList>
    </citation>
    <scope>NUCLEOTIDE SEQUENCE [LARGE SCALE GENOMIC DNA]</scope>
    <source>
        <strain evidence="9 10">93TX-2</strain>
    </source>
</reference>
<dbReference type="InterPro" id="IPR000387">
    <property type="entry name" value="Tyr_Pase_dom"/>
</dbReference>
<dbReference type="Pfam" id="PF00782">
    <property type="entry name" value="DSPc"/>
    <property type="match status" value="1"/>
</dbReference>
<keyword evidence="3" id="KW-0378">Hydrolase</keyword>
<feature type="region of interest" description="Disordered" evidence="5">
    <location>
        <begin position="458"/>
        <end position="488"/>
    </location>
</feature>
<evidence type="ECO:0000256" key="3">
    <source>
        <dbReference type="ARBA" id="ARBA00022801"/>
    </source>
</evidence>
<dbReference type="PROSITE" id="PS50056">
    <property type="entry name" value="TYR_PHOSPHATASE_2"/>
    <property type="match status" value="1"/>
</dbReference>
<feature type="region of interest" description="Disordered" evidence="5">
    <location>
        <begin position="425"/>
        <end position="444"/>
    </location>
</feature>
<feature type="domain" description="Tyrosine-protein phosphatase" evidence="7">
    <location>
        <begin position="114"/>
        <end position="256"/>
    </location>
</feature>
<evidence type="ECO:0000259" key="7">
    <source>
        <dbReference type="PROSITE" id="PS50054"/>
    </source>
</evidence>
<keyword evidence="10" id="KW-1185">Reference proteome</keyword>
<dbReference type="CDD" id="cd14498">
    <property type="entry name" value="DSP"/>
    <property type="match status" value="1"/>
</dbReference>
<name>A0A2S4UFL0_9BASI</name>
<dbReference type="GO" id="GO:0008138">
    <property type="term" value="F:protein tyrosine/serine/threonine phosphatase activity"/>
    <property type="evidence" value="ECO:0007669"/>
    <property type="project" value="TreeGrafter"/>
</dbReference>
<dbReference type="SMART" id="SM00195">
    <property type="entry name" value="DSPc"/>
    <property type="match status" value="1"/>
</dbReference>
<dbReference type="PANTHER" id="PTHR45848:SF4">
    <property type="entry name" value="DUAL SPECIFICITY PROTEIN PHOSPHATASE 12"/>
    <property type="match status" value="1"/>
</dbReference>
<reference evidence="10" key="2">
    <citation type="journal article" date="2018" name="BMC Genomics">
        <title>Genomic insights into host adaptation between the wheat stripe rust pathogen (Puccinia striiformis f. sp. tritici) and the barley stripe rust pathogen (Puccinia striiformis f. sp. hordei).</title>
        <authorList>
            <person name="Xia C."/>
            <person name="Wang M."/>
            <person name="Yin C."/>
            <person name="Cornejo O.E."/>
            <person name="Hulbert S.H."/>
            <person name="Chen X."/>
        </authorList>
    </citation>
    <scope>NUCLEOTIDE SEQUENCE [LARGE SCALE GENOMIC DNA]</scope>
    <source>
        <strain evidence="10">93TX-2</strain>
    </source>
</reference>
<evidence type="ECO:0000313" key="9">
    <source>
        <dbReference type="EMBL" id="POV95934.1"/>
    </source>
</evidence>
<evidence type="ECO:0000313" key="10">
    <source>
        <dbReference type="Proteomes" id="UP000238274"/>
    </source>
</evidence>
<dbReference type="VEuPathDB" id="FungiDB:PSHT_15412"/>
<organism evidence="9 10">
    <name type="scientific">Puccinia striiformis</name>
    <dbReference type="NCBI Taxonomy" id="27350"/>
    <lineage>
        <taxon>Eukaryota</taxon>
        <taxon>Fungi</taxon>
        <taxon>Dikarya</taxon>
        <taxon>Basidiomycota</taxon>
        <taxon>Pucciniomycotina</taxon>
        <taxon>Pucciniomycetes</taxon>
        <taxon>Pucciniales</taxon>
        <taxon>Pucciniaceae</taxon>
        <taxon>Puccinia</taxon>
    </lineage>
</organism>
<dbReference type="PANTHER" id="PTHR45848">
    <property type="entry name" value="DUAL SPECIFICITY PROTEIN PHOSPHATASE 12 FAMILY MEMBER"/>
    <property type="match status" value="1"/>
</dbReference>
<dbReference type="AlphaFoldDB" id="A0A2S4UFL0"/>
<dbReference type="GO" id="GO:0004725">
    <property type="term" value="F:protein tyrosine phosphatase activity"/>
    <property type="evidence" value="ECO:0007669"/>
    <property type="project" value="UniProtKB-EC"/>
</dbReference>
<feature type="compositionally biased region" description="Polar residues" evidence="5">
    <location>
        <begin position="432"/>
        <end position="444"/>
    </location>
</feature>
<feature type="chain" id="PRO_5015697260" description="protein-tyrosine-phosphatase" evidence="6">
    <location>
        <begin position="23"/>
        <end position="569"/>
    </location>
</feature>
<evidence type="ECO:0000259" key="8">
    <source>
        <dbReference type="PROSITE" id="PS50056"/>
    </source>
</evidence>
<feature type="domain" description="Tyrosine specific protein phosphatases" evidence="8">
    <location>
        <begin position="174"/>
        <end position="235"/>
    </location>
</feature>
<comment type="caution">
    <text evidence="9">The sequence shown here is derived from an EMBL/GenBank/DDBJ whole genome shotgun (WGS) entry which is preliminary data.</text>
</comment>
<dbReference type="SUPFAM" id="SSF52799">
    <property type="entry name" value="(Phosphotyrosine protein) phosphatases II"/>
    <property type="match status" value="1"/>
</dbReference>
<protein>
    <recommendedName>
        <fullName evidence="2">protein-tyrosine-phosphatase</fullName>
        <ecNumber evidence="2">3.1.3.48</ecNumber>
    </recommendedName>
</protein>
<evidence type="ECO:0000256" key="1">
    <source>
        <dbReference type="ARBA" id="ARBA00008601"/>
    </source>
</evidence>
<dbReference type="InterPro" id="IPR020422">
    <property type="entry name" value="TYR_PHOSPHATASE_DUAL_dom"/>
</dbReference>